<proteinExistence type="predicted"/>
<dbReference type="InterPro" id="IPR001878">
    <property type="entry name" value="Znf_CCHC"/>
</dbReference>
<dbReference type="SUPFAM" id="SSF57756">
    <property type="entry name" value="Retrovirus zinc finger-like domains"/>
    <property type="match status" value="1"/>
</dbReference>
<dbReference type="AlphaFoldDB" id="A0A1Y3ESG5"/>
<reference evidence="4 5" key="1">
    <citation type="submission" date="2015-04" db="EMBL/GenBank/DDBJ databases">
        <title>Draft genome of the roundworm Trichinella nativa.</title>
        <authorList>
            <person name="Mitreva M."/>
        </authorList>
    </citation>
    <scope>NUCLEOTIDE SEQUENCE [LARGE SCALE GENOMIC DNA]</scope>
    <source>
        <strain evidence="4 5">ISS45</strain>
    </source>
</reference>
<keyword evidence="1" id="KW-0862">Zinc</keyword>
<feature type="compositionally biased region" description="Basic residues" evidence="2">
    <location>
        <begin position="62"/>
        <end position="71"/>
    </location>
</feature>
<organism evidence="4 5">
    <name type="scientific">Trichinella nativa</name>
    <dbReference type="NCBI Taxonomy" id="6335"/>
    <lineage>
        <taxon>Eukaryota</taxon>
        <taxon>Metazoa</taxon>
        <taxon>Ecdysozoa</taxon>
        <taxon>Nematoda</taxon>
        <taxon>Enoplea</taxon>
        <taxon>Dorylaimia</taxon>
        <taxon>Trichinellida</taxon>
        <taxon>Trichinellidae</taxon>
        <taxon>Trichinella</taxon>
    </lineage>
</organism>
<dbReference type="PROSITE" id="PS50158">
    <property type="entry name" value="ZF_CCHC"/>
    <property type="match status" value="1"/>
</dbReference>
<feature type="region of interest" description="Disordered" evidence="2">
    <location>
        <begin position="49"/>
        <end position="76"/>
    </location>
</feature>
<sequence>MMPMVRDKFPLELIKAWDTKLGPDAGEDEDNLQKFLEFAQWQANLLTKPLEEDGERSVGKPEHRRSPRKLSRSTWKNADRVTSSAAALAVAALGNCPFCESKHKGAVCEKFTRADLPRRMAMARSMGVCFKCLEAGHLAKSCRENRTCAVDGVADQPALRRRVEALAIPRICGKIPHSMSCSLSNKDKDATRTEVRQQSKPQRPLTIDVLIGVDHYYHFVTGRMKRNATGSIALETLLGWIICGKPHSSP</sequence>
<keyword evidence="1" id="KW-0479">Metal-binding</keyword>
<dbReference type="PANTHER" id="PTHR47331">
    <property type="entry name" value="PHD-TYPE DOMAIN-CONTAINING PROTEIN"/>
    <property type="match status" value="1"/>
</dbReference>
<dbReference type="GO" id="GO:0003676">
    <property type="term" value="F:nucleic acid binding"/>
    <property type="evidence" value="ECO:0007669"/>
    <property type="project" value="InterPro"/>
</dbReference>
<accession>A0A1Y3ESG5</accession>
<dbReference type="GO" id="GO:0008270">
    <property type="term" value="F:zinc ion binding"/>
    <property type="evidence" value="ECO:0007669"/>
    <property type="project" value="UniProtKB-KW"/>
</dbReference>
<evidence type="ECO:0000256" key="2">
    <source>
        <dbReference type="SAM" id="MobiDB-lite"/>
    </source>
</evidence>
<dbReference type="EMBL" id="LVZM01003727">
    <property type="protein sequence ID" value="OUC47825.1"/>
    <property type="molecule type" value="Genomic_DNA"/>
</dbReference>
<evidence type="ECO:0000313" key="5">
    <source>
        <dbReference type="Proteomes" id="UP000243006"/>
    </source>
</evidence>
<keyword evidence="1" id="KW-0863">Zinc-finger</keyword>
<protein>
    <submittedName>
        <fullName evidence="4">Zinc knuckle</fullName>
    </submittedName>
</protein>
<gene>
    <name evidence="4" type="ORF">D917_06634</name>
</gene>
<feature type="non-terminal residue" evidence="4">
    <location>
        <position position="250"/>
    </location>
</feature>
<feature type="compositionally biased region" description="Basic and acidic residues" evidence="2">
    <location>
        <begin position="49"/>
        <end position="61"/>
    </location>
</feature>
<feature type="domain" description="CCHC-type" evidence="3">
    <location>
        <begin position="129"/>
        <end position="144"/>
    </location>
</feature>
<evidence type="ECO:0000313" key="4">
    <source>
        <dbReference type="EMBL" id="OUC47825.1"/>
    </source>
</evidence>
<dbReference type="GO" id="GO:0019899">
    <property type="term" value="F:enzyme binding"/>
    <property type="evidence" value="ECO:0007669"/>
    <property type="project" value="UniProtKB-ARBA"/>
</dbReference>
<dbReference type="SMART" id="SM00343">
    <property type="entry name" value="ZnF_C2HC"/>
    <property type="match status" value="1"/>
</dbReference>
<dbReference type="InterPro" id="IPR036875">
    <property type="entry name" value="Znf_CCHC_sf"/>
</dbReference>
<dbReference type="Proteomes" id="UP000243006">
    <property type="component" value="Unassembled WGS sequence"/>
</dbReference>
<name>A0A1Y3ESG5_9BILA</name>
<comment type="caution">
    <text evidence="4">The sequence shown here is derived from an EMBL/GenBank/DDBJ whole genome shotgun (WGS) entry which is preliminary data.</text>
</comment>
<evidence type="ECO:0000259" key="3">
    <source>
        <dbReference type="PROSITE" id="PS50158"/>
    </source>
</evidence>
<evidence type="ECO:0000256" key="1">
    <source>
        <dbReference type="PROSITE-ProRule" id="PRU00047"/>
    </source>
</evidence>